<evidence type="ECO:0000313" key="2">
    <source>
        <dbReference type="Proteomes" id="UP001157355"/>
    </source>
</evidence>
<dbReference type="AlphaFoldDB" id="A0AA37X0A9"/>
<dbReference type="EMBL" id="BSPP01000010">
    <property type="protein sequence ID" value="GLS87723.1"/>
    <property type="molecule type" value="Genomic_DNA"/>
</dbReference>
<gene>
    <name evidence="1" type="ORF">GCM10010873_26970</name>
</gene>
<organism evidence="1 2">
    <name type="scientific">Cypionkella aquatica</name>
    <dbReference type="NCBI Taxonomy" id="1756042"/>
    <lineage>
        <taxon>Bacteria</taxon>
        <taxon>Pseudomonadati</taxon>
        <taxon>Pseudomonadota</taxon>
        <taxon>Alphaproteobacteria</taxon>
        <taxon>Rhodobacterales</taxon>
        <taxon>Paracoccaceae</taxon>
        <taxon>Cypionkella</taxon>
    </lineage>
</organism>
<dbReference type="Proteomes" id="UP001157355">
    <property type="component" value="Unassembled WGS sequence"/>
</dbReference>
<comment type="caution">
    <text evidence="1">The sequence shown here is derived from an EMBL/GenBank/DDBJ whole genome shotgun (WGS) entry which is preliminary data.</text>
</comment>
<reference evidence="1 2" key="1">
    <citation type="journal article" date="2014" name="Int. J. Syst. Evol. Microbiol.">
        <title>Complete genome sequence of Corynebacterium casei LMG S-19264T (=DSM 44701T), isolated from a smear-ripened cheese.</title>
        <authorList>
            <consortium name="US DOE Joint Genome Institute (JGI-PGF)"/>
            <person name="Walter F."/>
            <person name="Albersmeier A."/>
            <person name="Kalinowski J."/>
            <person name="Ruckert C."/>
        </authorList>
    </citation>
    <scope>NUCLEOTIDE SEQUENCE [LARGE SCALE GENOMIC DNA]</scope>
    <source>
        <strain evidence="1 2">NBRC 111766</strain>
    </source>
</reference>
<evidence type="ECO:0000313" key="1">
    <source>
        <dbReference type="EMBL" id="GLS87723.1"/>
    </source>
</evidence>
<name>A0AA37X0A9_9RHOB</name>
<accession>A0AA37X0A9</accession>
<protein>
    <submittedName>
        <fullName evidence="1">Uncharacterized protein</fullName>
    </submittedName>
</protein>
<sequence>MTDRPILFSAPMVRALLAGRKTQTRRIVKGVGNDNCLPLKSPTKTKMGISTHVIDAPEHPHLLPVRAAVGDRLWVREAHAMLPRLAYRMSIGTGTIDQREHPTDGYSAAVFREGFDRSGRLQWRPSIHMPRWASRCTLTVTDVRVQQLQDISAGDSIEEGVECATCVVMGKSACNRKGCFASIAAYRELWNAINGESAWDKNPWVAAYSFTVHQGNIDQLVAA</sequence>
<proteinExistence type="predicted"/>
<keyword evidence="2" id="KW-1185">Reference proteome</keyword>